<dbReference type="AlphaFoldDB" id="A0AA97NMM7"/>
<evidence type="ECO:0000313" key="1">
    <source>
        <dbReference type="EMBL" id="ELQ32935.1"/>
    </source>
</evidence>
<gene>
    <name evidence="1" type="ORF">OOU_Y34scaffold01009g4</name>
</gene>
<accession>A0AA97NMM7</accession>
<dbReference type="EMBL" id="JH793372">
    <property type="protein sequence ID" value="ELQ32935.1"/>
    <property type="molecule type" value="Genomic_DNA"/>
</dbReference>
<dbReference type="GO" id="GO:0070773">
    <property type="term" value="F:protein-N-terminal glutamine amidohydrolase activity"/>
    <property type="evidence" value="ECO:0007669"/>
    <property type="project" value="InterPro"/>
</dbReference>
<dbReference type="SUPFAM" id="SSF56317">
    <property type="entry name" value="Carbon-nitrogen hydrolase"/>
    <property type="match status" value="1"/>
</dbReference>
<name>A0AA97NMM7_PYRO3</name>
<dbReference type="InterPro" id="IPR036526">
    <property type="entry name" value="C-N_Hydrolase_sf"/>
</dbReference>
<proteinExistence type="predicted"/>
<dbReference type="PANTHER" id="PTHR11750:SF26">
    <property type="entry name" value="PROTEIN N-TERMINAL AMIDASE"/>
    <property type="match status" value="1"/>
</dbReference>
<reference evidence="1" key="1">
    <citation type="journal article" date="2012" name="PLoS Genet.">
        <title>Comparative analysis of the genomes of two field isolates of the rice blast fungus Magnaporthe oryzae.</title>
        <authorList>
            <person name="Xue M."/>
            <person name="Yang J."/>
            <person name="Li Z."/>
            <person name="Hu S."/>
            <person name="Yao N."/>
            <person name="Dean R.A."/>
            <person name="Zhao W."/>
            <person name="Shen M."/>
            <person name="Zhang H."/>
            <person name="Li C."/>
            <person name="Liu L."/>
            <person name="Cao L."/>
            <person name="Xu X."/>
            <person name="Xing Y."/>
            <person name="Hsiang T."/>
            <person name="Zhang Z."/>
            <person name="Xu J.R."/>
            <person name="Peng Y.L."/>
        </authorList>
    </citation>
    <scope>NUCLEOTIDE SEQUENCE</scope>
    <source>
        <strain evidence="1">Y34</strain>
    </source>
</reference>
<protein>
    <submittedName>
        <fullName evidence="1">Uncharacterized protein</fullName>
    </submittedName>
</protein>
<organism evidence="1">
    <name type="scientific">Pyricularia oryzae (strain Y34)</name>
    <name type="common">Rice blast fungus</name>
    <name type="synonym">Magnaporthe oryzae</name>
    <dbReference type="NCBI Taxonomy" id="1143189"/>
    <lineage>
        <taxon>Eukaryota</taxon>
        <taxon>Fungi</taxon>
        <taxon>Dikarya</taxon>
        <taxon>Ascomycota</taxon>
        <taxon>Pezizomycotina</taxon>
        <taxon>Sordariomycetes</taxon>
        <taxon>Sordariomycetidae</taxon>
        <taxon>Magnaporthales</taxon>
        <taxon>Pyriculariaceae</taxon>
        <taxon>Pyricularia</taxon>
    </lineage>
</organism>
<sequence length="189" mass="20860">MEPLIRADRENEIIFVFANRYGSEGDVLYTGSSAVIGICNGKVRVYGVLGRGTKQLLVVDTDKEPSARLVRRSGKKAADDSCDIVDDNLLGPVRTVEGLAVPHSSQNISPTNEIDTRELASIYMPESTAEISTNAATNIRPKSPKKTRHLACAQTQMPIPNPDRITLILRKPGNYWIFYNGSTNRYMCC</sequence>
<dbReference type="Gene3D" id="3.60.110.10">
    <property type="entry name" value="Carbon-nitrogen hydrolase"/>
    <property type="match status" value="1"/>
</dbReference>
<dbReference type="GO" id="GO:0008418">
    <property type="term" value="F:protein-N-terminal asparagine amidohydrolase activity"/>
    <property type="evidence" value="ECO:0007669"/>
    <property type="project" value="InterPro"/>
</dbReference>
<dbReference type="InterPro" id="IPR039703">
    <property type="entry name" value="Nta1"/>
</dbReference>
<dbReference type="GO" id="GO:0030163">
    <property type="term" value="P:protein catabolic process"/>
    <property type="evidence" value="ECO:0007669"/>
    <property type="project" value="TreeGrafter"/>
</dbReference>
<dbReference type="PANTHER" id="PTHR11750">
    <property type="entry name" value="PROTEIN N-TERMINAL AMIDASE"/>
    <property type="match status" value="1"/>
</dbReference>
<dbReference type="Proteomes" id="UP000011086">
    <property type="component" value="Unassembled WGS sequence"/>
</dbReference>